<dbReference type="GeneID" id="105112836"/>
<organism evidence="2 3">
    <name type="scientific">Populus euphratica</name>
    <name type="common">Euphrates poplar</name>
    <dbReference type="NCBI Taxonomy" id="75702"/>
    <lineage>
        <taxon>Eukaryota</taxon>
        <taxon>Viridiplantae</taxon>
        <taxon>Streptophyta</taxon>
        <taxon>Embryophyta</taxon>
        <taxon>Tracheophyta</taxon>
        <taxon>Spermatophyta</taxon>
        <taxon>Magnoliopsida</taxon>
        <taxon>eudicotyledons</taxon>
        <taxon>Gunneridae</taxon>
        <taxon>Pentapetalae</taxon>
        <taxon>rosids</taxon>
        <taxon>fabids</taxon>
        <taxon>Malpighiales</taxon>
        <taxon>Salicaceae</taxon>
        <taxon>Saliceae</taxon>
        <taxon>Populus</taxon>
    </lineage>
</organism>
<dbReference type="Pfam" id="PF12776">
    <property type="entry name" value="Myb_DNA-bind_3"/>
    <property type="match status" value="1"/>
</dbReference>
<evidence type="ECO:0000259" key="1">
    <source>
        <dbReference type="Pfam" id="PF12776"/>
    </source>
</evidence>
<dbReference type="Proteomes" id="UP000694918">
    <property type="component" value="Unplaced"/>
</dbReference>
<reference evidence="3" key="1">
    <citation type="submission" date="2025-08" db="UniProtKB">
        <authorList>
            <consortium name="RefSeq"/>
        </authorList>
    </citation>
    <scope>IDENTIFICATION</scope>
</reference>
<dbReference type="AlphaFoldDB" id="A0AAJ6TA15"/>
<dbReference type="KEGG" id="peu:105112836"/>
<evidence type="ECO:0000313" key="3">
    <source>
        <dbReference type="RefSeq" id="XP_011006997.1"/>
    </source>
</evidence>
<dbReference type="PANTHER" id="PTHR31704:SF37">
    <property type="entry name" value="HEAT SHOCK PROTEIN"/>
    <property type="match status" value="1"/>
</dbReference>
<proteinExistence type="predicted"/>
<dbReference type="PANTHER" id="PTHR31704">
    <property type="entry name" value="MYB/SANT-LIKE DNA-BINDING DOMAIN PROTEIN-RELATED"/>
    <property type="match status" value="1"/>
</dbReference>
<keyword evidence="2" id="KW-1185">Reference proteome</keyword>
<evidence type="ECO:0000313" key="2">
    <source>
        <dbReference type="Proteomes" id="UP000694918"/>
    </source>
</evidence>
<feature type="domain" description="Myb/SANT-like" evidence="1">
    <location>
        <begin position="2"/>
        <end position="58"/>
    </location>
</feature>
<protein>
    <submittedName>
        <fullName evidence="3">Uncharacterized protein LOC105112836</fullName>
    </submittedName>
</protein>
<dbReference type="InterPro" id="IPR024752">
    <property type="entry name" value="Myb/SANT-like_dom"/>
</dbReference>
<gene>
    <name evidence="3" type="primary">LOC105112836</name>
</gene>
<name>A0AAJ6TA15_POPEU</name>
<dbReference type="RefSeq" id="XP_011006997.1">
    <property type="nucleotide sequence ID" value="XM_011008695.1"/>
</dbReference>
<sequence length="169" mass="19035">MAAFKKKNGYAFSKTQLKNKWDGAKKDWRIWKKLISETGVGWNSDLGTISASDEWWAKKAQEIRDSKKFRHSGIEPSLCSKFDLMFNNVVATRHYVWTPSSESLFDDDVAGQSTLNGNVNEEENLKEGNGDSEEDVISNFTDDVCNLVAGVNMRNNSTTNSSGKKKVRE</sequence>
<accession>A0AAJ6TA15</accession>